<dbReference type="GO" id="GO:0008168">
    <property type="term" value="F:methyltransferase activity"/>
    <property type="evidence" value="ECO:0007669"/>
    <property type="project" value="UniProtKB-KW"/>
</dbReference>
<dbReference type="InterPro" id="IPR029063">
    <property type="entry name" value="SAM-dependent_MTases_sf"/>
</dbReference>
<name>A0A238US12_9ACTN</name>
<sequence length="268" mass="29514">MAEDGLSPEMDLTRPSVARMYDYYLHGKDNFQVDRDAADRVARAMPEIGELALENRSFLRRSVRYMARRGIRQFLDIGSGLPTVGNTHEIAHEIVPDARVVYVDSDPVVLVHGRALLATNEYTTVAQADMRRPAEVLGHARGTGLIDFAAPVGVLMIAMTHFLTLEEREGVMAPLREALAPGSHLAATHVTTEGHAAAAVEQIEGAYAATPTPIYFRDRADIELFFEGFELVDPGLVTIDAWNPEDDEMDKPADEVGKWLYGGIGRIN</sequence>
<dbReference type="SUPFAM" id="SSF53335">
    <property type="entry name" value="S-adenosyl-L-methionine-dependent methyltransferases"/>
    <property type="match status" value="1"/>
</dbReference>
<accession>A0A238US12</accession>
<dbReference type="Pfam" id="PF04672">
    <property type="entry name" value="Methyltransf_19"/>
    <property type="match status" value="1"/>
</dbReference>
<keyword evidence="1" id="KW-0489">Methyltransferase</keyword>
<dbReference type="EMBL" id="FZNP01000001">
    <property type="protein sequence ID" value="SNR24233.1"/>
    <property type="molecule type" value="Genomic_DNA"/>
</dbReference>
<dbReference type="InterPro" id="IPR006764">
    <property type="entry name" value="SAM_dep_MeTrfase_SAV2177_type"/>
</dbReference>
<dbReference type="GO" id="GO:0032259">
    <property type="term" value="P:methylation"/>
    <property type="evidence" value="ECO:0007669"/>
    <property type="project" value="UniProtKB-KW"/>
</dbReference>
<proteinExistence type="predicted"/>
<keyword evidence="2" id="KW-1185">Reference proteome</keyword>
<evidence type="ECO:0000313" key="2">
    <source>
        <dbReference type="Proteomes" id="UP000198420"/>
    </source>
</evidence>
<dbReference type="AlphaFoldDB" id="A0A238US12"/>
<dbReference type="PIRSF" id="PIRSF017393">
    <property type="entry name" value="MTase_SAV2177"/>
    <property type="match status" value="1"/>
</dbReference>
<reference evidence="2" key="1">
    <citation type="submission" date="2017-06" db="EMBL/GenBank/DDBJ databases">
        <authorList>
            <person name="Varghese N."/>
            <person name="Submissions S."/>
        </authorList>
    </citation>
    <scope>NUCLEOTIDE SEQUENCE [LARGE SCALE GENOMIC DNA]</scope>
    <source>
        <strain evidence="2">DSM 44485</strain>
    </source>
</reference>
<dbReference type="Gene3D" id="3.40.50.150">
    <property type="entry name" value="Vaccinia Virus protein VP39"/>
    <property type="match status" value="1"/>
</dbReference>
<gene>
    <name evidence="1" type="ORF">SAMN06265355_101279</name>
</gene>
<dbReference type="Proteomes" id="UP000198420">
    <property type="component" value="Unassembled WGS sequence"/>
</dbReference>
<evidence type="ECO:0000313" key="1">
    <source>
        <dbReference type="EMBL" id="SNR24233.1"/>
    </source>
</evidence>
<protein>
    <submittedName>
        <fullName evidence="1">S-adenosyl methyltransferase</fullName>
    </submittedName>
</protein>
<organism evidence="1 2">
    <name type="scientific">Actinomadura mexicana</name>
    <dbReference type="NCBI Taxonomy" id="134959"/>
    <lineage>
        <taxon>Bacteria</taxon>
        <taxon>Bacillati</taxon>
        <taxon>Actinomycetota</taxon>
        <taxon>Actinomycetes</taxon>
        <taxon>Streptosporangiales</taxon>
        <taxon>Thermomonosporaceae</taxon>
        <taxon>Actinomadura</taxon>
    </lineage>
</organism>
<keyword evidence="1" id="KW-0808">Transferase</keyword>